<dbReference type="AlphaFoldDB" id="A0AAD9JIE5"/>
<evidence type="ECO:0000313" key="9">
    <source>
        <dbReference type="EMBL" id="KAK2153754.1"/>
    </source>
</evidence>
<evidence type="ECO:0000256" key="2">
    <source>
        <dbReference type="ARBA" id="ARBA00008307"/>
    </source>
</evidence>
<proteinExistence type="inferred from homology"/>
<evidence type="ECO:0000256" key="3">
    <source>
        <dbReference type="ARBA" id="ARBA00022679"/>
    </source>
</evidence>
<dbReference type="Gene3D" id="3.30.460.90">
    <property type="match status" value="1"/>
</dbReference>
<dbReference type="PANTHER" id="PTHR10656:SF42">
    <property type="entry name" value="CYCLIC GMP-AMP SYNTHASE-LIKE PROTEIN-RELATED"/>
    <property type="match status" value="1"/>
</dbReference>
<feature type="region of interest" description="Disordered" evidence="7">
    <location>
        <begin position="287"/>
        <end position="310"/>
    </location>
</feature>
<protein>
    <recommendedName>
        <fullName evidence="8">Mab-21-like HhH/H2TH-like domain-containing protein</fullName>
    </recommendedName>
</protein>
<feature type="domain" description="Mab-21-like HhH/H2TH-like" evidence="8">
    <location>
        <begin position="181"/>
        <end position="269"/>
    </location>
</feature>
<dbReference type="InterPro" id="IPR024810">
    <property type="entry name" value="MAB21L/cGLR"/>
</dbReference>
<comment type="similarity">
    <text evidence="2">Belongs to the mab-21 family.</text>
</comment>
<keyword evidence="10" id="KW-1185">Reference proteome</keyword>
<comment type="caution">
    <text evidence="9">The sequence shown here is derived from an EMBL/GenBank/DDBJ whole genome shotgun (WGS) entry which is preliminary data.</text>
</comment>
<accession>A0AAD9JIE5</accession>
<keyword evidence="4" id="KW-0548">Nucleotidyltransferase</keyword>
<evidence type="ECO:0000313" key="10">
    <source>
        <dbReference type="Proteomes" id="UP001208570"/>
    </source>
</evidence>
<dbReference type="EMBL" id="JAODUP010000287">
    <property type="protein sequence ID" value="KAK2153754.1"/>
    <property type="molecule type" value="Genomic_DNA"/>
</dbReference>
<reference evidence="9" key="1">
    <citation type="journal article" date="2023" name="Mol. Biol. Evol.">
        <title>Third-Generation Sequencing Reveals the Adaptive Role of the Epigenome in Three Deep-Sea Polychaetes.</title>
        <authorList>
            <person name="Perez M."/>
            <person name="Aroh O."/>
            <person name="Sun Y."/>
            <person name="Lan Y."/>
            <person name="Juniper S.K."/>
            <person name="Young C.R."/>
            <person name="Angers B."/>
            <person name="Qian P.Y."/>
        </authorList>
    </citation>
    <scope>NUCLEOTIDE SEQUENCE</scope>
    <source>
        <strain evidence="9">P08H-3</strain>
    </source>
</reference>
<organism evidence="9 10">
    <name type="scientific">Paralvinella palmiformis</name>
    <dbReference type="NCBI Taxonomy" id="53620"/>
    <lineage>
        <taxon>Eukaryota</taxon>
        <taxon>Metazoa</taxon>
        <taxon>Spiralia</taxon>
        <taxon>Lophotrochozoa</taxon>
        <taxon>Annelida</taxon>
        <taxon>Polychaeta</taxon>
        <taxon>Sedentaria</taxon>
        <taxon>Canalipalpata</taxon>
        <taxon>Terebellida</taxon>
        <taxon>Terebelliformia</taxon>
        <taxon>Alvinellidae</taxon>
        <taxon>Paralvinella</taxon>
    </lineage>
</organism>
<evidence type="ECO:0000256" key="6">
    <source>
        <dbReference type="ARBA" id="ARBA00022842"/>
    </source>
</evidence>
<name>A0AAD9JIE5_9ANNE</name>
<dbReference type="InterPro" id="IPR046906">
    <property type="entry name" value="Mab-21_HhH/H2TH-like"/>
</dbReference>
<dbReference type="GO" id="GO:0016779">
    <property type="term" value="F:nucleotidyltransferase activity"/>
    <property type="evidence" value="ECO:0007669"/>
    <property type="project" value="UniProtKB-KW"/>
</dbReference>
<evidence type="ECO:0000256" key="1">
    <source>
        <dbReference type="ARBA" id="ARBA00001946"/>
    </source>
</evidence>
<dbReference type="Proteomes" id="UP001208570">
    <property type="component" value="Unassembled WGS sequence"/>
</dbReference>
<dbReference type="PANTHER" id="PTHR10656">
    <property type="entry name" value="CELL FATE DETERMINING PROTEIN MAB21-RELATED"/>
    <property type="match status" value="1"/>
</dbReference>
<dbReference type="GO" id="GO:0046872">
    <property type="term" value="F:metal ion binding"/>
    <property type="evidence" value="ECO:0007669"/>
    <property type="project" value="UniProtKB-KW"/>
</dbReference>
<dbReference type="Pfam" id="PF20266">
    <property type="entry name" value="Mab-21_C"/>
    <property type="match status" value="1"/>
</dbReference>
<sequence>MFVSLQREIFNNFIVDIRDSLQSQGIIDRIEYAGSRYKGTAIDSSDYDNMFIKRDNNIIVSQSAYPNYFYLTTQHGYKINRSHRLSTFKDEIQLAINQIGASWYANITNAYGPTVVIDYDKPGERSFSVDMVYGLEVDGCIFVAKPYYHAGTDETNLWYKTVVLTEKRRMRTIDAKNGTGKMAIRLLKKLKEKEPMLQAINSYAFEQALMYLKDQYDDELFWRENNMMEILSVTLVYMQEALSRGVLPAYYEIHNNTIGNLTRTQRLQLEYKFGFWAEHPEIVLGKTKPGYRQEEEEDEDTESNSYCSIL</sequence>
<gene>
    <name evidence="9" type="ORF">LSH36_287g02006</name>
</gene>
<evidence type="ECO:0000256" key="5">
    <source>
        <dbReference type="ARBA" id="ARBA00022723"/>
    </source>
</evidence>
<comment type="cofactor">
    <cofactor evidence="1">
        <name>Mg(2+)</name>
        <dbReference type="ChEBI" id="CHEBI:18420"/>
    </cofactor>
</comment>
<evidence type="ECO:0000256" key="4">
    <source>
        <dbReference type="ARBA" id="ARBA00022695"/>
    </source>
</evidence>
<dbReference type="SMART" id="SM01265">
    <property type="entry name" value="Mab-21"/>
    <property type="match status" value="1"/>
</dbReference>
<keyword evidence="3" id="KW-0808">Transferase</keyword>
<keyword evidence="5" id="KW-0479">Metal-binding</keyword>
<dbReference type="Gene3D" id="1.10.1410.40">
    <property type="match status" value="1"/>
</dbReference>
<keyword evidence="6" id="KW-0460">Magnesium</keyword>
<evidence type="ECO:0000259" key="8">
    <source>
        <dbReference type="Pfam" id="PF20266"/>
    </source>
</evidence>
<evidence type="ECO:0000256" key="7">
    <source>
        <dbReference type="SAM" id="MobiDB-lite"/>
    </source>
</evidence>